<dbReference type="GO" id="GO:0006338">
    <property type="term" value="P:chromatin remodeling"/>
    <property type="evidence" value="ECO:0007669"/>
    <property type="project" value="InterPro"/>
</dbReference>
<evidence type="ECO:0000256" key="1">
    <source>
        <dbReference type="ARBA" id="ARBA00004123"/>
    </source>
</evidence>
<protein>
    <recommendedName>
        <fullName evidence="6">Vps72/YL1 C-terminal domain-containing protein</fullName>
    </recommendedName>
</protein>
<feature type="region of interest" description="Disordered" evidence="5">
    <location>
        <begin position="25"/>
        <end position="52"/>
    </location>
</feature>
<dbReference type="InterPro" id="IPR029525">
    <property type="entry name" value="INO80C/Ies6"/>
</dbReference>
<evidence type="ECO:0000256" key="5">
    <source>
        <dbReference type="SAM" id="MobiDB-lite"/>
    </source>
</evidence>
<evidence type="ECO:0000256" key="4">
    <source>
        <dbReference type="ARBA" id="ARBA00023242"/>
    </source>
</evidence>
<dbReference type="PANTHER" id="PTHR31200:SF1">
    <property type="entry name" value="INO80 COMPLEX SUBUNIT C"/>
    <property type="match status" value="1"/>
</dbReference>
<organism evidence="7">
    <name type="scientific">Chloropicon roscoffensis</name>
    <dbReference type="NCBI Taxonomy" id="1461544"/>
    <lineage>
        <taxon>Eukaryota</taxon>
        <taxon>Viridiplantae</taxon>
        <taxon>Chlorophyta</taxon>
        <taxon>Chloropicophyceae</taxon>
        <taxon>Chloropicales</taxon>
        <taxon>Chloropicaceae</taxon>
        <taxon>Chloropicon</taxon>
    </lineage>
</organism>
<dbReference type="PANTHER" id="PTHR31200">
    <property type="entry name" value="INO80 COMPLEX SUBUNIT C"/>
    <property type="match status" value="1"/>
</dbReference>
<evidence type="ECO:0000256" key="3">
    <source>
        <dbReference type="ARBA" id="ARBA00023163"/>
    </source>
</evidence>
<dbReference type="SMART" id="SM00993">
    <property type="entry name" value="YL1_C"/>
    <property type="match status" value="1"/>
</dbReference>
<accession>A0A7S2X2Y8</accession>
<feature type="compositionally biased region" description="Basic residues" evidence="5">
    <location>
        <begin position="43"/>
        <end position="52"/>
    </location>
</feature>
<evidence type="ECO:0000259" key="6">
    <source>
        <dbReference type="SMART" id="SM00993"/>
    </source>
</evidence>
<name>A0A7S2X2Y8_9CHLO</name>
<dbReference type="EMBL" id="HBHM01000706">
    <property type="protein sequence ID" value="CAD9721270.1"/>
    <property type="molecule type" value="Transcribed_RNA"/>
</dbReference>
<feature type="domain" description="Vps72/YL1 C-terminal" evidence="6">
    <location>
        <begin position="88"/>
        <end position="117"/>
    </location>
</feature>
<reference evidence="7" key="1">
    <citation type="submission" date="2021-01" db="EMBL/GenBank/DDBJ databases">
        <authorList>
            <person name="Corre E."/>
            <person name="Pelletier E."/>
            <person name="Niang G."/>
            <person name="Scheremetjew M."/>
            <person name="Finn R."/>
            <person name="Kale V."/>
            <person name="Holt S."/>
            <person name="Cochrane G."/>
            <person name="Meng A."/>
            <person name="Brown T."/>
            <person name="Cohen L."/>
        </authorList>
    </citation>
    <scope>NUCLEOTIDE SEQUENCE</scope>
    <source>
        <strain evidence="7">RCC2335</strain>
    </source>
</reference>
<evidence type="ECO:0000256" key="2">
    <source>
        <dbReference type="ARBA" id="ARBA00023015"/>
    </source>
</evidence>
<dbReference type="InterPro" id="IPR013272">
    <property type="entry name" value="Vps72/YL1_C"/>
</dbReference>
<keyword evidence="2" id="KW-0805">Transcription regulation</keyword>
<keyword evidence="3" id="KW-0804">Transcription</keyword>
<evidence type="ECO:0000313" key="7">
    <source>
        <dbReference type="EMBL" id="CAD9721270.1"/>
    </source>
</evidence>
<dbReference type="Pfam" id="PF08265">
    <property type="entry name" value="YL1_C"/>
    <property type="match status" value="1"/>
</dbReference>
<keyword evidence="4" id="KW-0539">Nucleus</keyword>
<sequence>MEAGGSGRPRLEDYLAVTEEVAQRRFKQKSTRAREASSGLATTKKKKKAKKKLTLKKVLDNSGFDKLPPGKANWSNIEVGPSFTPKKKYSDISGLEAPYTDPKTKLRYANSVEYKQITSMPYELVQATLALRGANVVFR</sequence>
<gene>
    <name evidence="7" type="ORF">CROS1312_LOCUS536</name>
</gene>
<dbReference type="GO" id="GO:0031011">
    <property type="term" value="C:Ino80 complex"/>
    <property type="evidence" value="ECO:0007669"/>
    <property type="project" value="InterPro"/>
</dbReference>
<dbReference type="AlphaFoldDB" id="A0A7S2X2Y8"/>
<proteinExistence type="predicted"/>
<comment type="subcellular location">
    <subcellularLocation>
        <location evidence="1">Nucleus</location>
    </subcellularLocation>
</comment>